<name>A0ABT9ZG12_9BACI</name>
<feature type="transmembrane region" description="Helical" evidence="1">
    <location>
        <begin position="7"/>
        <end position="27"/>
    </location>
</feature>
<evidence type="ECO:0000313" key="3">
    <source>
        <dbReference type="Proteomes" id="UP001234495"/>
    </source>
</evidence>
<keyword evidence="3" id="KW-1185">Reference proteome</keyword>
<comment type="caution">
    <text evidence="2">The sequence shown here is derived from an EMBL/GenBank/DDBJ whole genome shotgun (WGS) entry which is preliminary data.</text>
</comment>
<feature type="transmembrane region" description="Helical" evidence="1">
    <location>
        <begin position="104"/>
        <end position="121"/>
    </location>
</feature>
<proteinExistence type="predicted"/>
<gene>
    <name evidence="2" type="ORF">J2S19_001992</name>
</gene>
<feature type="transmembrane region" description="Helical" evidence="1">
    <location>
        <begin position="80"/>
        <end position="98"/>
    </location>
</feature>
<accession>A0ABT9ZG12</accession>
<evidence type="ECO:0000256" key="1">
    <source>
        <dbReference type="SAM" id="Phobius"/>
    </source>
</evidence>
<dbReference type="RefSeq" id="WP_307340561.1">
    <property type="nucleotide sequence ID" value="NZ_JAUSUD010000007.1"/>
</dbReference>
<organism evidence="2 3">
    <name type="scientific">Metabacillus malikii</name>
    <dbReference type="NCBI Taxonomy" id="1504265"/>
    <lineage>
        <taxon>Bacteria</taxon>
        <taxon>Bacillati</taxon>
        <taxon>Bacillota</taxon>
        <taxon>Bacilli</taxon>
        <taxon>Bacillales</taxon>
        <taxon>Bacillaceae</taxon>
        <taxon>Metabacillus</taxon>
    </lineage>
</organism>
<feature type="transmembrane region" description="Helical" evidence="1">
    <location>
        <begin position="33"/>
        <end position="49"/>
    </location>
</feature>
<reference evidence="2 3" key="1">
    <citation type="submission" date="2023-07" db="EMBL/GenBank/DDBJ databases">
        <title>Genomic Encyclopedia of Type Strains, Phase IV (KMG-IV): sequencing the most valuable type-strain genomes for metagenomic binning, comparative biology and taxonomic classification.</title>
        <authorList>
            <person name="Goeker M."/>
        </authorList>
    </citation>
    <scope>NUCLEOTIDE SEQUENCE [LARGE SCALE GENOMIC DNA]</scope>
    <source>
        <strain evidence="2 3">DSM 29005</strain>
    </source>
</reference>
<dbReference type="EMBL" id="JAUSUD010000007">
    <property type="protein sequence ID" value="MDQ0230736.1"/>
    <property type="molecule type" value="Genomic_DNA"/>
</dbReference>
<sequence length="132" mass="15132">MKKGFSITYLFMIAIAAYCTYGVFYSYLSLDKIMWGAIFGILFCLRYILKDILKVGYVSMTQSSDEITGNQKFLYMLQKAFSFAIYISPLIIAFSDLIYSKASLVFITIAMITISLDLLLWSMRKNNKDVLV</sequence>
<keyword evidence="1" id="KW-0812">Transmembrane</keyword>
<protein>
    <submittedName>
        <fullName evidence="2">Uncharacterized protein</fullName>
    </submittedName>
</protein>
<keyword evidence="1" id="KW-0472">Membrane</keyword>
<evidence type="ECO:0000313" key="2">
    <source>
        <dbReference type="EMBL" id="MDQ0230736.1"/>
    </source>
</evidence>
<keyword evidence="1" id="KW-1133">Transmembrane helix</keyword>
<dbReference type="Proteomes" id="UP001234495">
    <property type="component" value="Unassembled WGS sequence"/>
</dbReference>